<name>A0ABY9DH34_VITVI</name>
<feature type="region of interest" description="Disordered" evidence="1">
    <location>
        <begin position="57"/>
        <end position="86"/>
    </location>
</feature>
<reference evidence="2 3" key="1">
    <citation type="journal article" date="2023" name="Hortic Res">
        <title>The complete reference genome for grapevine (Vitis vinifera L.) genetics and breeding.</title>
        <authorList>
            <person name="Shi X."/>
            <person name="Cao S."/>
            <person name="Wang X."/>
            <person name="Huang S."/>
            <person name="Wang Y."/>
            <person name="Liu Z."/>
            <person name="Liu W."/>
            <person name="Leng X."/>
            <person name="Peng Y."/>
            <person name="Wang N."/>
            <person name="Wang Y."/>
            <person name="Ma Z."/>
            <person name="Xu X."/>
            <person name="Zhang F."/>
            <person name="Xue H."/>
            <person name="Zhong H."/>
            <person name="Wang Y."/>
            <person name="Zhang K."/>
            <person name="Velt A."/>
            <person name="Avia K."/>
            <person name="Holtgrawe D."/>
            <person name="Grimplet J."/>
            <person name="Matus J.T."/>
            <person name="Ware D."/>
            <person name="Wu X."/>
            <person name="Wang H."/>
            <person name="Liu C."/>
            <person name="Fang Y."/>
            <person name="Rustenholz C."/>
            <person name="Cheng Z."/>
            <person name="Xiao H."/>
            <person name="Zhou Y."/>
        </authorList>
    </citation>
    <scope>NUCLEOTIDE SEQUENCE [LARGE SCALE GENOMIC DNA]</scope>
    <source>
        <strain evidence="3">cv. Pinot noir / PN40024</strain>
        <tissue evidence="2">Leaf</tissue>
    </source>
</reference>
<gene>
    <name evidence="2" type="ORF">VitviT2T_024669</name>
</gene>
<dbReference type="Proteomes" id="UP001227230">
    <property type="component" value="Chromosome 16"/>
</dbReference>
<evidence type="ECO:0000256" key="1">
    <source>
        <dbReference type="SAM" id="MobiDB-lite"/>
    </source>
</evidence>
<proteinExistence type="predicted"/>
<dbReference type="EMBL" id="CP126663">
    <property type="protein sequence ID" value="WKA06785.1"/>
    <property type="molecule type" value="Genomic_DNA"/>
</dbReference>
<protein>
    <submittedName>
        <fullName evidence="2">Uncharacterized protein</fullName>
    </submittedName>
</protein>
<keyword evidence="3" id="KW-1185">Reference proteome</keyword>
<organism evidence="2 3">
    <name type="scientific">Vitis vinifera</name>
    <name type="common">Grape</name>
    <dbReference type="NCBI Taxonomy" id="29760"/>
    <lineage>
        <taxon>Eukaryota</taxon>
        <taxon>Viridiplantae</taxon>
        <taxon>Streptophyta</taxon>
        <taxon>Embryophyta</taxon>
        <taxon>Tracheophyta</taxon>
        <taxon>Spermatophyta</taxon>
        <taxon>Magnoliopsida</taxon>
        <taxon>eudicotyledons</taxon>
        <taxon>Gunneridae</taxon>
        <taxon>Pentapetalae</taxon>
        <taxon>rosids</taxon>
        <taxon>Vitales</taxon>
        <taxon>Vitaceae</taxon>
        <taxon>Viteae</taxon>
        <taxon>Vitis</taxon>
    </lineage>
</organism>
<evidence type="ECO:0000313" key="3">
    <source>
        <dbReference type="Proteomes" id="UP001227230"/>
    </source>
</evidence>
<sequence length="86" mass="9598">MVGGVKTPTVPGNTTADNSDLIACKDDSSCGDTCNRRNDNLWCDHCQRSNHSHENCWKLNGRPPNFRDNQGTKREPKGYQTTSDTE</sequence>
<evidence type="ECO:0000313" key="2">
    <source>
        <dbReference type="EMBL" id="WKA06785.1"/>
    </source>
</evidence>
<accession>A0ABY9DH34</accession>